<feature type="transmembrane region" description="Helical" evidence="1">
    <location>
        <begin position="45"/>
        <end position="66"/>
    </location>
</feature>
<name>A0ABW8JSN2_9GAMM</name>
<organism evidence="2 3">
    <name type="scientific">Dyella ginsengisoli</name>
    <dbReference type="NCBI Taxonomy" id="363848"/>
    <lineage>
        <taxon>Bacteria</taxon>
        <taxon>Pseudomonadati</taxon>
        <taxon>Pseudomonadota</taxon>
        <taxon>Gammaproteobacteria</taxon>
        <taxon>Lysobacterales</taxon>
        <taxon>Rhodanobacteraceae</taxon>
        <taxon>Dyella</taxon>
    </lineage>
</organism>
<evidence type="ECO:0000313" key="2">
    <source>
        <dbReference type="EMBL" id="MFK2902827.1"/>
    </source>
</evidence>
<dbReference type="RefSeq" id="WP_404629947.1">
    <property type="nucleotide sequence ID" value="NZ_JADIKM010000001.1"/>
</dbReference>
<feature type="transmembrane region" description="Helical" evidence="1">
    <location>
        <begin position="115"/>
        <end position="134"/>
    </location>
</feature>
<keyword evidence="1" id="KW-0812">Transmembrane</keyword>
<feature type="transmembrane region" description="Helical" evidence="1">
    <location>
        <begin position="86"/>
        <end position="103"/>
    </location>
</feature>
<dbReference type="EMBL" id="JADIKM010000001">
    <property type="protein sequence ID" value="MFK2902827.1"/>
    <property type="molecule type" value="Genomic_DNA"/>
</dbReference>
<protein>
    <submittedName>
        <fullName evidence="2">Uncharacterized protein</fullName>
    </submittedName>
</protein>
<keyword evidence="1" id="KW-1133">Transmembrane helix</keyword>
<gene>
    <name evidence="2" type="ORF">ISP17_02535</name>
</gene>
<sequence>MTTLLTVLSTLLWWVLYSSIFALFFSLIAWPLLRWNERTSVVFNRVYLACLLWTMAGMAMVGAVAAHEGHVRPPYGALLASNALRGVLVVDMLVGVALLWRLIPRVDARRIRPTSACLAVAAVMAIAFGIATSLA</sequence>
<keyword evidence="1" id="KW-0472">Membrane</keyword>
<reference evidence="2 3" key="1">
    <citation type="submission" date="2020-10" db="EMBL/GenBank/DDBJ databases">
        <title>Phylogeny of dyella-like bacteria.</title>
        <authorList>
            <person name="Fu J."/>
        </authorList>
    </citation>
    <scope>NUCLEOTIDE SEQUENCE [LARGE SCALE GENOMIC DNA]</scope>
    <source>
        <strain evidence="2 3">Gsoil3046</strain>
    </source>
</reference>
<feature type="transmembrane region" description="Helical" evidence="1">
    <location>
        <begin position="12"/>
        <end position="33"/>
    </location>
</feature>
<comment type="caution">
    <text evidence="2">The sequence shown here is derived from an EMBL/GenBank/DDBJ whole genome shotgun (WGS) entry which is preliminary data.</text>
</comment>
<accession>A0ABW8JSN2</accession>
<evidence type="ECO:0000256" key="1">
    <source>
        <dbReference type="SAM" id="Phobius"/>
    </source>
</evidence>
<keyword evidence="3" id="KW-1185">Reference proteome</keyword>
<evidence type="ECO:0000313" key="3">
    <source>
        <dbReference type="Proteomes" id="UP001620460"/>
    </source>
</evidence>
<proteinExistence type="predicted"/>
<dbReference type="Proteomes" id="UP001620460">
    <property type="component" value="Unassembled WGS sequence"/>
</dbReference>